<dbReference type="Proteomes" id="UP000054544">
    <property type="component" value="Unassembled WGS sequence"/>
</dbReference>
<reference evidence="3" key="1">
    <citation type="journal article" date="2014" name="BMC Genomics">
        <title>The genome sequence of the biocontrol fungus Metarhizium anisopliae and comparative genomics of Metarhizium species.</title>
        <authorList>
            <person name="Pattemore J.A."/>
            <person name="Hane J.K."/>
            <person name="Williams A.H."/>
            <person name="Wilson B.A."/>
            <person name="Stodart B.J."/>
            <person name="Ash G.J."/>
        </authorList>
    </citation>
    <scope>NUCLEOTIDE SEQUENCE [LARGE SCALE GENOMIC DNA]</scope>
    <source>
        <strain evidence="3">BRIP 53293</strain>
    </source>
</reference>
<evidence type="ECO:0000313" key="3">
    <source>
        <dbReference type="Proteomes" id="UP000054544"/>
    </source>
</evidence>
<dbReference type="PANTHER" id="PTHR35179:SF2">
    <property type="entry name" value="START DOMAIN-CONTAINING PROTEIN"/>
    <property type="match status" value="1"/>
</dbReference>
<proteinExistence type="predicted"/>
<feature type="compositionally biased region" description="Basic and acidic residues" evidence="1">
    <location>
        <begin position="382"/>
        <end position="396"/>
    </location>
</feature>
<feature type="region of interest" description="Disordered" evidence="1">
    <location>
        <begin position="374"/>
        <end position="396"/>
    </location>
</feature>
<name>A0A0D9NMX8_METAN</name>
<keyword evidence="3" id="KW-1185">Reference proteome</keyword>
<gene>
    <name evidence="2" type="ORF">H634G_10754</name>
</gene>
<evidence type="ECO:0008006" key="4">
    <source>
        <dbReference type="Google" id="ProtNLM"/>
    </source>
</evidence>
<organism evidence="2 3">
    <name type="scientific">Metarhizium anisopliae BRIP 53293</name>
    <dbReference type="NCBI Taxonomy" id="1291518"/>
    <lineage>
        <taxon>Eukaryota</taxon>
        <taxon>Fungi</taxon>
        <taxon>Dikarya</taxon>
        <taxon>Ascomycota</taxon>
        <taxon>Pezizomycotina</taxon>
        <taxon>Sordariomycetes</taxon>
        <taxon>Hypocreomycetidae</taxon>
        <taxon>Hypocreales</taxon>
        <taxon>Clavicipitaceae</taxon>
        <taxon>Metarhizium</taxon>
    </lineage>
</organism>
<evidence type="ECO:0000313" key="2">
    <source>
        <dbReference type="EMBL" id="KJK73965.1"/>
    </source>
</evidence>
<dbReference type="AlphaFoldDB" id="A0A0D9NMX8"/>
<accession>A0A0D9NMX8</accession>
<evidence type="ECO:0000256" key="1">
    <source>
        <dbReference type="SAM" id="MobiDB-lite"/>
    </source>
</evidence>
<dbReference type="STRING" id="1291518.A0A0D9NMX8"/>
<dbReference type="EMBL" id="KE384767">
    <property type="protein sequence ID" value="KJK73965.1"/>
    <property type="molecule type" value="Genomic_DNA"/>
</dbReference>
<dbReference type="PANTHER" id="PTHR35179">
    <property type="entry name" value="PROTEIN CBG02620"/>
    <property type="match status" value="1"/>
</dbReference>
<sequence length="587" mass="66602">MDPRKIAEISRLDLQNLHFPSEARITDAEYLSSYNWIEADTPTIAVPGSPPIWSPPKAPRQLTKDSGFIYIAQNAARHPASPLEPLFRALYAANPTFKISSIDVVTDRNNIRKLLSFVSPDPNGNELETFTIKLEVAKSTLIMCRDEAATHVIIGANDFRGFGHEFEKAYTTSQISNSTGHHRIISYRFCDLSFIIRHETDGYVGANTQMLGPESLSRKLESLSLAAGESAPCTATTASKLRVKEEGRRIALASTLEIKTRTINKPLLFHEVAPQLWVSQTPKLVRAYHNRGRFQEPLVEDVAADVRKWEDDNQTDLRTLGALIKKVLNVVKGCGGQAVVKYDDKGDKLVIWKTDSERMLPDDLYSKWDDANNTQQSLGLRNDPEPTDKTDTERRVEGLRLGPERSKNDQGNHDVPFFDIIQHGTRNGFRQFFRRMPTQLSDYLDLCKSLNVLSIDVLEGRNIRNIMADMRRGKADWDPDEGRKIEGLKSVARDSAFRLLYTFLQGDVKDSNMAYNATLFVVSHRRIFRYKTRKMVREAFVNEFNISQKQQKELDKWPVEECSSAGLQDDDVTTGEEDIYFNSDSSF</sequence>
<protein>
    <recommendedName>
        <fullName evidence="4">Geranylgeranyl pyrophosphate synthetase</fullName>
    </recommendedName>
</protein>